<protein>
    <submittedName>
        <fullName evidence="1">Uncharacterized protein</fullName>
    </submittedName>
</protein>
<reference evidence="1" key="1">
    <citation type="journal article" date="2015" name="Nature">
        <title>Complex archaea that bridge the gap between prokaryotes and eukaryotes.</title>
        <authorList>
            <person name="Spang A."/>
            <person name="Saw J.H."/>
            <person name="Jorgensen S.L."/>
            <person name="Zaremba-Niedzwiedzka K."/>
            <person name="Martijn J."/>
            <person name="Lind A.E."/>
            <person name="van Eijk R."/>
            <person name="Schleper C."/>
            <person name="Guy L."/>
            <person name="Ettema T.J."/>
        </authorList>
    </citation>
    <scope>NUCLEOTIDE SEQUENCE</scope>
</reference>
<proteinExistence type="predicted"/>
<accession>A0A0F9BAI6</accession>
<dbReference type="EMBL" id="LAZR01050278">
    <property type="protein sequence ID" value="KKK87714.1"/>
    <property type="molecule type" value="Genomic_DNA"/>
</dbReference>
<comment type="caution">
    <text evidence="1">The sequence shown here is derived from an EMBL/GenBank/DDBJ whole genome shotgun (WGS) entry which is preliminary data.</text>
</comment>
<evidence type="ECO:0000313" key="1">
    <source>
        <dbReference type="EMBL" id="KKK87714.1"/>
    </source>
</evidence>
<dbReference type="AlphaFoldDB" id="A0A0F9BAI6"/>
<organism evidence="1">
    <name type="scientific">marine sediment metagenome</name>
    <dbReference type="NCBI Taxonomy" id="412755"/>
    <lineage>
        <taxon>unclassified sequences</taxon>
        <taxon>metagenomes</taxon>
        <taxon>ecological metagenomes</taxon>
    </lineage>
</organism>
<sequence length="96" mass="11074">FPDVPERPPSFPSLPKSTPNVFVVWLRLSPRHFWAMQLIEPNRKRAELLGRRWLAQAVDSGRTTTEVGLEQRIWGGGDVTANFPNRRHIKMIELLS</sequence>
<feature type="non-terminal residue" evidence="1">
    <location>
        <position position="1"/>
    </location>
</feature>
<name>A0A0F9BAI6_9ZZZZ</name>
<gene>
    <name evidence="1" type="ORF">LCGC14_2750510</name>
</gene>